<dbReference type="Proteomes" id="UP001140206">
    <property type="component" value="Chromosome 5"/>
</dbReference>
<dbReference type="AlphaFoldDB" id="A0AAV8CC95"/>
<sequence>MEFAPTNPLLHYNPYEAKHQLDLSLTKAYLLLHSQLKPPFPLTIPSPSEYALLTQALAFSLLTQPDLTKINLKNLHASATDGYDIFTTTLLNLTDNCYPKLLPVPRTQLLFLCSQLINVAAFKVDSLVISLLRRINGGDFTEPNLWLCAELAKILSDNWDWLIDEPLVLTSALFVFLRLLADHYRLVSGPQLDDLKRLEISFCIRVLRNCFHLCLGIGRDLIRLLQDLFVIPEFKELWKDLICDPCKFGVLGFSDLCDIYRIKTPRHYFLLRISQEMEAQLRFLLTHVKWGNQQRYQVWFAKKYLSLPGSETVIVDVIRFICQCYHPSKEIIQSGVISRWAVIGWLLKSCKRNYFEANAKLALFYDWLFFNDTIDSIMDIEPAMLLIVSSVPQYMEITHCLLEFLFLVVDNYDVQRKNVIAKGVLGAFNALVKRGVVHSLEVLMNCDKLSPFLREKLSKFLFDKALVSQEKEIIQMQSGDHQDQIAGMPEQAHQWL</sequence>
<evidence type="ECO:0000313" key="3">
    <source>
        <dbReference type="Proteomes" id="UP001140206"/>
    </source>
</evidence>
<proteinExistence type="predicted"/>
<dbReference type="GO" id="GO:0005737">
    <property type="term" value="C:cytoplasm"/>
    <property type="evidence" value="ECO:0007669"/>
    <property type="project" value="TreeGrafter"/>
</dbReference>
<dbReference type="EMBL" id="JAMFTS010000005">
    <property type="protein sequence ID" value="KAJ4751508.1"/>
    <property type="molecule type" value="Genomic_DNA"/>
</dbReference>
<name>A0AAV8CC95_9POAL</name>
<dbReference type="InterPro" id="IPR045334">
    <property type="entry name" value="INTS3"/>
</dbReference>
<evidence type="ECO:0000313" key="2">
    <source>
        <dbReference type="EMBL" id="KAJ4751508.1"/>
    </source>
</evidence>
<dbReference type="PANTHER" id="PTHR13587:SF7">
    <property type="entry name" value="INTEGRATOR COMPLEX SUBUNIT 3"/>
    <property type="match status" value="1"/>
</dbReference>
<comment type="caution">
    <text evidence="2">The sequence shown here is derived from an EMBL/GenBank/DDBJ whole genome shotgun (WGS) entry which is preliminary data.</text>
</comment>
<dbReference type="Pfam" id="PF10189">
    <property type="entry name" value="Ints3_N"/>
    <property type="match status" value="1"/>
</dbReference>
<accession>A0AAV8CC95</accession>
<organism evidence="2 3">
    <name type="scientific">Rhynchospora pubera</name>
    <dbReference type="NCBI Taxonomy" id="906938"/>
    <lineage>
        <taxon>Eukaryota</taxon>
        <taxon>Viridiplantae</taxon>
        <taxon>Streptophyta</taxon>
        <taxon>Embryophyta</taxon>
        <taxon>Tracheophyta</taxon>
        <taxon>Spermatophyta</taxon>
        <taxon>Magnoliopsida</taxon>
        <taxon>Liliopsida</taxon>
        <taxon>Poales</taxon>
        <taxon>Cyperaceae</taxon>
        <taxon>Cyperoideae</taxon>
        <taxon>Rhynchosporeae</taxon>
        <taxon>Rhynchospora</taxon>
    </lineage>
</organism>
<reference evidence="2" key="1">
    <citation type="submission" date="2022-08" db="EMBL/GenBank/DDBJ databases">
        <authorList>
            <person name="Marques A."/>
        </authorList>
    </citation>
    <scope>NUCLEOTIDE SEQUENCE</scope>
    <source>
        <strain evidence="2">RhyPub2mFocal</strain>
        <tissue evidence="2">Leaves</tissue>
    </source>
</reference>
<protein>
    <submittedName>
        <fullName evidence="2">Integrator complex subunit 3</fullName>
    </submittedName>
</protein>
<keyword evidence="3" id="KW-1185">Reference proteome</keyword>
<feature type="domain" description="Integrator complex subunit 3 N-terminal" evidence="1">
    <location>
        <begin position="49"/>
        <end position="458"/>
    </location>
</feature>
<dbReference type="PANTHER" id="PTHR13587">
    <property type="entry name" value="INTEGRATOR COMPLEX SUBUNIT 3"/>
    <property type="match status" value="1"/>
</dbReference>
<dbReference type="InterPro" id="IPR019333">
    <property type="entry name" value="INTS3_N"/>
</dbReference>
<evidence type="ECO:0000259" key="1">
    <source>
        <dbReference type="Pfam" id="PF10189"/>
    </source>
</evidence>
<gene>
    <name evidence="2" type="ORF">LUZ62_085913</name>
</gene>